<dbReference type="InterPro" id="IPR000835">
    <property type="entry name" value="HTH_MarR-typ"/>
</dbReference>
<evidence type="ECO:0000256" key="1">
    <source>
        <dbReference type="SAM" id="MobiDB-lite"/>
    </source>
</evidence>
<dbReference type="SUPFAM" id="SSF46785">
    <property type="entry name" value="Winged helix' DNA-binding domain"/>
    <property type="match status" value="1"/>
</dbReference>
<feature type="domain" description="HTH marR-type" evidence="2">
    <location>
        <begin position="1"/>
        <end position="136"/>
    </location>
</feature>
<dbReference type="AlphaFoldDB" id="A0A1V4A5Z8"/>
<gene>
    <name evidence="3" type="ORF">B1H18_18595</name>
</gene>
<evidence type="ECO:0000313" key="4">
    <source>
        <dbReference type="Proteomes" id="UP000190539"/>
    </source>
</evidence>
<evidence type="ECO:0000259" key="2">
    <source>
        <dbReference type="PROSITE" id="PS50995"/>
    </source>
</evidence>
<feature type="region of interest" description="Disordered" evidence="1">
    <location>
        <begin position="140"/>
        <end position="167"/>
    </location>
</feature>
<dbReference type="Pfam" id="PF01047">
    <property type="entry name" value="MarR"/>
    <property type="match status" value="1"/>
</dbReference>
<dbReference type="EMBL" id="MVFC01000015">
    <property type="protein sequence ID" value="OON77266.1"/>
    <property type="molecule type" value="Genomic_DNA"/>
</dbReference>
<dbReference type="InterPro" id="IPR052526">
    <property type="entry name" value="HTH-type_Bedaq_tolerance"/>
</dbReference>
<dbReference type="SMART" id="SM00347">
    <property type="entry name" value="HTH_MARR"/>
    <property type="match status" value="1"/>
</dbReference>
<dbReference type="PANTHER" id="PTHR39515:SF2">
    <property type="entry name" value="HTH-TYPE TRANSCRIPTIONAL REGULATOR RV0880"/>
    <property type="match status" value="1"/>
</dbReference>
<evidence type="ECO:0000313" key="3">
    <source>
        <dbReference type="EMBL" id="OON77266.1"/>
    </source>
</evidence>
<comment type="caution">
    <text evidence="3">The sequence shown here is derived from an EMBL/GenBank/DDBJ whole genome shotgun (WGS) entry which is preliminary data.</text>
</comment>
<dbReference type="Gene3D" id="1.10.10.10">
    <property type="entry name" value="Winged helix-like DNA-binding domain superfamily/Winged helix DNA-binding domain"/>
    <property type="match status" value="1"/>
</dbReference>
<proteinExistence type="predicted"/>
<dbReference type="PANTHER" id="PTHR39515">
    <property type="entry name" value="CONSERVED PROTEIN"/>
    <property type="match status" value="1"/>
</dbReference>
<dbReference type="InterPro" id="IPR036388">
    <property type="entry name" value="WH-like_DNA-bd_sf"/>
</dbReference>
<organism evidence="3 4">
    <name type="scientific">Streptomyces tsukubensis</name>
    <dbReference type="NCBI Taxonomy" id="83656"/>
    <lineage>
        <taxon>Bacteria</taxon>
        <taxon>Bacillati</taxon>
        <taxon>Actinomycetota</taxon>
        <taxon>Actinomycetes</taxon>
        <taxon>Kitasatosporales</taxon>
        <taxon>Streptomycetaceae</taxon>
        <taxon>Streptomyces</taxon>
    </lineage>
</organism>
<keyword evidence="4" id="KW-1185">Reference proteome</keyword>
<dbReference type="OrthoDB" id="8966183at2"/>
<dbReference type="PROSITE" id="PS50995">
    <property type="entry name" value="HTH_MARR_2"/>
    <property type="match status" value="1"/>
</dbReference>
<dbReference type="InterPro" id="IPR036390">
    <property type="entry name" value="WH_DNA-bd_sf"/>
</dbReference>
<dbReference type="GO" id="GO:0003700">
    <property type="term" value="F:DNA-binding transcription factor activity"/>
    <property type="evidence" value="ECO:0007669"/>
    <property type="project" value="InterPro"/>
</dbReference>
<reference evidence="3 4" key="1">
    <citation type="submission" date="2017-02" db="EMBL/GenBank/DDBJ databases">
        <title>Draft Genome Sequence of Streptomyces tsukubaensis F601, a Producer of the immunosuppressant tacrolimus FK506.</title>
        <authorList>
            <person name="Zong G."/>
            <person name="Zhong C."/>
            <person name="Fu J."/>
            <person name="Qin R."/>
            <person name="Cao G."/>
        </authorList>
    </citation>
    <scope>NUCLEOTIDE SEQUENCE [LARGE SCALE GENOMIC DNA]</scope>
    <source>
        <strain evidence="3 4">F601</strain>
    </source>
</reference>
<sequence length="167" mass="18207">MDVNGQNWDDVAALLEGLTALSVRHLTVRDISFTTALTLGRLSRCGPTRLTVLATEEGVSQPSMTQLVQRLERLGLVTRVRCPDDGRAVLVSITDAGRRDVEARRRKRFDRLQNLLAALPDEERDTLVSAARMAMPALSSLLDTAGRTQWPADPPAGSDAERPPPPA</sequence>
<name>A0A1V4A5Z8_9ACTN</name>
<dbReference type="RefSeq" id="WP_077969296.1">
    <property type="nucleotide sequence ID" value="NZ_CP045178.1"/>
</dbReference>
<accession>A0A1V4A5Z8</accession>
<dbReference type="Proteomes" id="UP000190539">
    <property type="component" value="Unassembled WGS sequence"/>
</dbReference>
<protein>
    <submittedName>
        <fullName evidence="3">MarR family transcriptional regulator</fullName>
    </submittedName>
</protein>
<dbReference type="STRING" id="83656.B1H18_18595"/>